<evidence type="ECO:0000259" key="1">
    <source>
        <dbReference type="Pfam" id="PF20415"/>
    </source>
</evidence>
<feature type="domain" description="DUF6699" evidence="1">
    <location>
        <begin position="48"/>
        <end position="178"/>
    </location>
</feature>
<name>A0A0D7A7N6_9AGAR</name>
<dbReference type="OrthoDB" id="3265169at2759"/>
<sequence>PRDWRPDYTPKGGLASYMSAISRSPTTVEDYSDNTRRKLHALMTPGAIRWDVRLPPTRLTFTTLSREYNILDLYQMACDPPADVMRLYNQHFPWYIDIRKTQPNGITIQDLVTQLFIAFSETITQRHYFNDAMDDEDRQKIARAFELRCGGESEIINQGIRKVDYLGPRYVFTGLARKGGIWEMKMKRTDQ</sequence>
<proteinExistence type="predicted"/>
<organism evidence="2 3">
    <name type="scientific">Fistulina hepatica ATCC 64428</name>
    <dbReference type="NCBI Taxonomy" id="1128425"/>
    <lineage>
        <taxon>Eukaryota</taxon>
        <taxon>Fungi</taxon>
        <taxon>Dikarya</taxon>
        <taxon>Basidiomycota</taxon>
        <taxon>Agaricomycotina</taxon>
        <taxon>Agaricomycetes</taxon>
        <taxon>Agaricomycetidae</taxon>
        <taxon>Agaricales</taxon>
        <taxon>Fistulinaceae</taxon>
        <taxon>Fistulina</taxon>
    </lineage>
</organism>
<reference evidence="2 3" key="1">
    <citation type="journal article" date="2015" name="Fungal Genet. Biol.">
        <title>Evolution of novel wood decay mechanisms in Agaricales revealed by the genome sequences of Fistulina hepatica and Cylindrobasidium torrendii.</title>
        <authorList>
            <person name="Floudas D."/>
            <person name="Held B.W."/>
            <person name="Riley R."/>
            <person name="Nagy L.G."/>
            <person name="Koehler G."/>
            <person name="Ransdell A.S."/>
            <person name="Younus H."/>
            <person name="Chow J."/>
            <person name="Chiniquy J."/>
            <person name="Lipzen A."/>
            <person name="Tritt A."/>
            <person name="Sun H."/>
            <person name="Haridas S."/>
            <person name="LaButti K."/>
            <person name="Ohm R.A."/>
            <person name="Kues U."/>
            <person name="Blanchette R.A."/>
            <person name="Grigoriev I.V."/>
            <person name="Minto R.E."/>
            <person name="Hibbett D.S."/>
        </authorList>
    </citation>
    <scope>NUCLEOTIDE SEQUENCE [LARGE SCALE GENOMIC DNA]</scope>
    <source>
        <strain evidence="2 3">ATCC 64428</strain>
    </source>
</reference>
<dbReference type="EMBL" id="KN882016">
    <property type="protein sequence ID" value="KIY47027.1"/>
    <property type="molecule type" value="Genomic_DNA"/>
</dbReference>
<dbReference type="InterPro" id="IPR046522">
    <property type="entry name" value="DUF6699"/>
</dbReference>
<keyword evidence="3" id="KW-1185">Reference proteome</keyword>
<gene>
    <name evidence="2" type="ORF">FISHEDRAFT_46097</name>
</gene>
<accession>A0A0D7A7N6</accession>
<evidence type="ECO:0000313" key="3">
    <source>
        <dbReference type="Proteomes" id="UP000054144"/>
    </source>
</evidence>
<dbReference type="Pfam" id="PF20415">
    <property type="entry name" value="DUF6699"/>
    <property type="match status" value="1"/>
</dbReference>
<dbReference type="Proteomes" id="UP000054144">
    <property type="component" value="Unassembled WGS sequence"/>
</dbReference>
<feature type="non-terminal residue" evidence="2">
    <location>
        <position position="1"/>
    </location>
</feature>
<dbReference type="AlphaFoldDB" id="A0A0D7A7N6"/>
<protein>
    <recommendedName>
        <fullName evidence="1">DUF6699 domain-containing protein</fullName>
    </recommendedName>
</protein>
<evidence type="ECO:0000313" key="2">
    <source>
        <dbReference type="EMBL" id="KIY47027.1"/>
    </source>
</evidence>